<feature type="region of interest" description="Disordered" evidence="1">
    <location>
        <begin position="72"/>
        <end position="100"/>
    </location>
</feature>
<evidence type="ECO:0000313" key="2">
    <source>
        <dbReference type="EMBL" id="KAF9536355.1"/>
    </source>
</evidence>
<dbReference type="EMBL" id="JAABOA010008069">
    <property type="protein sequence ID" value="KAF9536355.1"/>
    <property type="molecule type" value="Genomic_DNA"/>
</dbReference>
<dbReference type="AlphaFoldDB" id="A0A9P6EUF9"/>
<dbReference type="OrthoDB" id="2448689at2759"/>
<gene>
    <name evidence="2" type="ORF">BGW38_010215</name>
</gene>
<keyword evidence="3" id="KW-1185">Reference proteome</keyword>
<feature type="region of interest" description="Disordered" evidence="1">
    <location>
        <begin position="1"/>
        <end position="20"/>
    </location>
</feature>
<comment type="caution">
    <text evidence="2">The sequence shown here is derived from an EMBL/GenBank/DDBJ whole genome shotgun (WGS) entry which is preliminary data.</text>
</comment>
<reference evidence="2" key="1">
    <citation type="journal article" date="2020" name="Fungal Divers.">
        <title>Resolving the Mortierellaceae phylogeny through synthesis of multi-gene phylogenetics and phylogenomics.</title>
        <authorList>
            <person name="Vandepol N."/>
            <person name="Liber J."/>
            <person name="Desiro A."/>
            <person name="Na H."/>
            <person name="Kennedy M."/>
            <person name="Barry K."/>
            <person name="Grigoriev I.V."/>
            <person name="Miller A.N."/>
            <person name="O'Donnell K."/>
            <person name="Stajich J.E."/>
            <person name="Bonito G."/>
        </authorList>
    </citation>
    <scope>NUCLEOTIDE SEQUENCE</scope>
    <source>
        <strain evidence="2">KOD1015</strain>
    </source>
</reference>
<evidence type="ECO:0000313" key="3">
    <source>
        <dbReference type="Proteomes" id="UP000780801"/>
    </source>
</evidence>
<protein>
    <submittedName>
        <fullName evidence="2">Uncharacterized protein</fullName>
    </submittedName>
</protein>
<organism evidence="2 3">
    <name type="scientific">Lunasporangiospora selenospora</name>
    <dbReference type="NCBI Taxonomy" id="979761"/>
    <lineage>
        <taxon>Eukaryota</taxon>
        <taxon>Fungi</taxon>
        <taxon>Fungi incertae sedis</taxon>
        <taxon>Mucoromycota</taxon>
        <taxon>Mortierellomycotina</taxon>
        <taxon>Mortierellomycetes</taxon>
        <taxon>Mortierellales</taxon>
        <taxon>Mortierellaceae</taxon>
        <taxon>Lunasporangiospora</taxon>
    </lineage>
</organism>
<proteinExistence type="predicted"/>
<name>A0A9P6EUF9_9FUNG</name>
<sequence>MVRIPGYAGQSSDSEASISVMRRVREEHRLRKNIISDTEVLGDLGLNNVTMAALEDMLSSDLLKIAQYSSTTATAGCGSPSPTTRAPSTSSTSGPTPMTVTVRGGFERELICVGGH</sequence>
<dbReference type="Proteomes" id="UP000780801">
    <property type="component" value="Unassembled WGS sequence"/>
</dbReference>
<accession>A0A9P6EUF9</accession>
<evidence type="ECO:0000256" key="1">
    <source>
        <dbReference type="SAM" id="MobiDB-lite"/>
    </source>
</evidence>
<feature type="compositionally biased region" description="Low complexity" evidence="1">
    <location>
        <begin position="79"/>
        <end position="100"/>
    </location>
</feature>